<dbReference type="RefSeq" id="WP_263125469.1">
    <property type="nucleotide sequence ID" value="NZ_CP106753.1"/>
</dbReference>
<reference evidence="2" key="1">
    <citation type="submission" date="2022-10" db="EMBL/GenBank/DDBJ databases">
        <title>Chitiniphilus purpureus sp. nov., a novel chitin-degrading bacterium isolated from crawfish pond sediment.</title>
        <authorList>
            <person name="Li K."/>
        </authorList>
    </citation>
    <scope>NUCLEOTIDE SEQUENCE</scope>
    <source>
        <strain evidence="2">CD1</strain>
    </source>
</reference>
<dbReference type="CDD" id="cd10033">
    <property type="entry name" value="UDG_like"/>
    <property type="match status" value="1"/>
</dbReference>
<organism evidence="2 3">
    <name type="scientific">Chitiniphilus purpureus</name>
    <dbReference type="NCBI Taxonomy" id="2981137"/>
    <lineage>
        <taxon>Bacteria</taxon>
        <taxon>Pseudomonadati</taxon>
        <taxon>Pseudomonadota</taxon>
        <taxon>Betaproteobacteria</taxon>
        <taxon>Neisseriales</taxon>
        <taxon>Chitinibacteraceae</taxon>
        <taxon>Chitiniphilus</taxon>
    </lineage>
</organism>
<dbReference type="InterPro" id="IPR036895">
    <property type="entry name" value="Uracil-DNA_glycosylase-like_sf"/>
</dbReference>
<feature type="domain" description="Uracil-DNA glycosylase-like" evidence="1">
    <location>
        <begin position="32"/>
        <end position="189"/>
    </location>
</feature>
<dbReference type="InterPro" id="IPR047124">
    <property type="entry name" value="HI_0220.2"/>
</dbReference>
<dbReference type="PANTHER" id="PTHR42160:SF1">
    <property type="entry name" value="URACIL-DNA GLYCOSYLASE SUPERFAMILY PROTEIN"/>
    <property type="match status" value="1"/>
</dbReference>
<dbReference type="EMBL" id="CP106753">
    <property type="protein sequence ID" value="UXY16032.1"/>
    <property type="molecule type" value="Genomic_DNA"/>
</dbReference>
<dbReference type="Gene3D" id="3.40.470.10">
    <property type="entry name" value="Uracil-DNA glycosylase-like domain"/>
    <property type="match status" value="1"/>
</dbReference>
<dbReference type="SUPFAM" id="SSF52141">
    <property type="entry name" value="Uracil-DNA glycosylase-like"/>
    <property type="match status" value="1"/>
</dbReference>
<proteinExistence type="predicted"/>
<dbReference type="Proteomes" id="UP001061302">
    <property type="component" value="Chromosome"/>
</dbReference>
<sequence>MTVPATPLDALLTEIRACTVCAPHLPLGPRPVLRAAASARLLIVGQAPGTRVHATGIPWNDASGDRLRQWLALDRGTFYDERRIAIIPMGFCYPGKGRAGDLPPRPECAPLWRERLHAQLPAIGLTLLIGQYAQAWYLGARRAASLTETVRRWQDHLPHFFPLPHPSPRNQLWLRRNPWFEAEVLPQLRQRLRALDLPAIAAAGTGDDEPCMGGGSIGTPGAD</sequence>
<evidence type="ECO:0000313" key="3">
    <source>
        <dbReference type="Proteomes" id="UP001061302"/>
    </source>
</evidence>
<dbReference type="Pfam" id="PF03167">
    <property type="entry name" value="UDG"/>
    <property type="match status" value="1"/>
</dbReference>
<keyword evidence="3" id="KW-1185">Reference proteome</keyword>
<protein>
    <submittedName>
        <fullName evidence="2">Uracil-DNA glycosylase family protein</fullName>
    </submittedName>
</protein>
<gene>
    <name evidence="2" type="ORF">N8I74_03145</name>
</gene>
<name>A0ABY6DNS7_9NEIS</name>
<dbReference type="SMART" id="SM00987">
    <property type="entry name" value="UreE_C"/>
    <property type="match status" value="1"/>
</dbReference>
<dbReference type="PANTHER" id="PTHR42160">
    <property type="entry name" value="URACIL-DNA GLYCOSYLASE SUPERFAMILY PROTEIN"/>
    <property type="match status" value="1"/>
</dbReference>
<evidence type="ECO:0000259" key="1">
    <source>
        <dbReference type="SMART" id="SM00986"/>
    </source>
</evidence>
<dbReference type="InterPro" id="IPR005122">
    <property type="entry name" value="Uracil-DNA_glycosylase-like"/>
</dbReference>
<dbReference type="SMART" id="SM00986">
    <property type="entry name" value="UDG"/>
    <property type="match status" value="1"/>
</dbReference>
<evidence type="ECO:0000313" key="2">
    <source>
        <dbReference type="EMBL" id="UXY16032.1"/>
    </source>
</evidence>
<accession>A0ABY6DNS7</accession>